<dbReference type="CDD" id="cd00920">
    <property type="entry name" value="Cupredoxin"/>
    <property type="match status" value="1"/>
</dbReference>
<dbReference type="AlphaFoldDB" id="A0A4R0R260"/>
<gene>
    <name evidence="2" type="ORF">EIP91_011514</name>
</gene>
<name>A0A4R0R260_9APHY</name>
<dbReference type="Proteomes" id="UP000292702">
    <property type="component" value="Unassembled WGS sequence"/>
</dbReference>
<dbReference type="OrthoDB" id="2331100at2759"/>
<organism evidence="2 3">
    <name type="scientific">Steccherinum ochraceum</name>
    <dbReference type="NCBI Taxonomy" id="92696"/>
    <lineage>
        <taxon>Eukaryota</taxon>
        <taxon>Fungi</taxon>
        <taxon>Dikarya</taxon>
        <taxon>Basidiomycota</taxon>
        <taxon>Agaricomycotina</taxon>
        <taxon>Agaricomycetes</taxon>
        <taxon>Polyporales</taxon>
        <taxon>Steccherinaceae</taxon>
        <taxon>Steccherinum</taxon>
    </lineage>
</organism>
<dbReference type="SUPFAM" id="SSF49503">
    <property type="entry name" value="Cupredoxins"/>
    <property type="match status" value="1"/>
</dbReference>
<protein>
    <recommendedName>
        <fullName evidence="4">Blue (type 1) copper domain-containing protein</fullName>
    </recommendedName>
</protein>
<dbReference type="EMBL" id="RWJN01000750">
    <property type="protein sequence ID" value="TCD59773.1"/>
    <property type="molecule type" value="Genomic_DNA"/>
</dbReference>
<dbReference type="PANTHER" id="PTHR34883">
    <property type="entry name" value="SERINE-RICH PROTEIN, PUTATIVE-RELATED-RELATED"/>
    <property type="match status" value="1"/>
</dbReference>
<accession>A0A4R0R260</accession>
<dbReference type="PANTHER" id="PTHR34883:SF15">
    <property type="entry name" value="EXTRACELLULAR SERINE-RICH PROTEIN"/>
    <property type="match status" value="1"/>
</dbReference>
<keyword evidence="1" id="KW-0732">Signal</keyword>
<evidence type="ECO:0000256" key="1">
    <source>
        <dbReference type="SAM" id="SignalP"/>
    </source>
</evidence>
<dbReference type="InterPro" id="IPR052953">
    <property type="entry name" value="Ser-rich/MCO-related"/>
</dbReference>
<dbReference type="STRING" id="92696.A0A4R0R260"/>
<evidence type="ECO:0000313" key="3">
    <source>
        <dbReference type="Proteomes" id="UP000292702"/>
    </source>
</evidence>
<dbReference type="Gene3D" id="2.60.40.420">
    <property type="entry name" value="Cupredoxins - blue copper proteins"/>
    <property type="match status" value="1"/>
</dbReference>
<dbReference type="InterPro" id="IPR008972">
    <property type="entry name" value="Cupredoxin"/>
</dbReference>
<feature type="non-terminal residue" evidence="2">
    <location>
        <position position="277"/>
    </location>
</feature>
<proteinExistence type="predicted"/>
<evidence type="ECO:0000313" key="2">
    <source>
        <dbReference type="EMBL" id="TCD59773.1"/>
    </source>
</evidence>
<keyword evidence="3" id="KW-1185">Reference proteome</keyword>
<reference evidence="2 3" key="1">
    <citation type="submission" date="2018-11" db="EMBL/GenBank/DDBJ databases">
        <title>Genome assembly of Steccherinum ochraceum LE-BIN_3174, the white-rot fungus of the Steccherinaceae family (The Residual Polyporoid clade, Polyporales, Basidiomycota).</title>
        <authorList>
            <person name="Fedorova T.V."/>
            <person name="Glazunova O.A."/>
            <person name="Landesman E.O."/>
            <person name="Moiseenko K.V."/>
            <person name="Psurtseva N.V."/>
            <person name="Savinova O.S."/>
            <person name="Shakhova N.V."/>
            <person name="Tyazhelova T.V."/>
            <person name="Vasina D.V."/>
        </authorList>
    </citation>
    <scope>NUCLEOTIDE SEQUENCE [LARGE SCALE GENOMIC DNA]</scope>
    <source>
        <strain evidence="2 3">LE-BIN_3174</strain>
    </source>
</reference>
<feature type="chain" id="PRO_5020765066" description="Blue (type 1) copper domain-containing protein" evidence="1">
    <location>
        <begin position="18"/>
        <end position="277"/>
    </location>
</feature>
<feature type="signal peptide" evidence="1">
    <location>
        <begin position="1"/>
        <end position="17"/>
    </location>
</feature>
<evidence type="ECO:0008006" key="4">
    <source>
        <dbReference type="Google" id="ProtNLM"/>
    </source>
</evidence>
<comment type="caution">
    <text evidence="2">The sequence shown here is derived from an EMBL/GenBank/DDBJ whole genome shotgun (WGS) entry which is preliminary data.</text>
</comment>
<sequence length="277" mass="27837">MLAFATALLSLASLVVAQNATIQVQVGGEASSPGGIFQFIPPTINATVGSTITFNFSGSPGNHTVAQSSFSDPCNQLSNGFSSGFVFVPPNSTTGFPTFNLTVESADPIYFYCAQTAPSPHCFAGMVGGINVAPSNFASFQAAATSLQAAFIASTTLPGVPTGALSGSGAAASVGPGPFTGSFSGANTPTGSLSVSVASTSGGASSTRSSAAASVRPGALHRLPLRVCSFDFKRSVVDVGRIEHEWRFRAVADEFTEQREDGFGGELGSGARGSGGG</sequence>